<reference evidence="3 4" key="1">
    <citation type="submission" date="2016-03" db="EMBL/GenBank/DDBJ databases">
        <title>EvidentialGene: Evidence-directed Construction of Genes on Genomes.</title>
        <authorList>
            <person name="Gilbert D.G."/>
            <person name="Choi J.-H."/>
            <person name="Mockaitis K."/>
            <person name="Colbourne J."/>
            <person name="Pfrender M."/>
        </authorList>
    </citation>
    <scope>NUCLEOTIDE SEQUENCE [LARGE SCALE GENOMIC DNA]</scope>
    <source>
        <strain evidence="3 4">Xinb3</strain>
        <tissue evidence="3">Complete organism</tissue>
    </source>
</reference>
<dbReference type="InterPro" id="IPR009003">
    <property type="entry name" value="Peptidase_S1_PA"/>
</dbReference>
<dbReference type="AlphaFoldDB" id="A0A164G7M3"/>
<keyword evidence="2" id="KW-1133">Transmembrane helix</keyword>
<gene>
    <name evidence="3" type="ORF">APZ42_005866</name>
</gene>
<dbReference type="InterPro" id="IPR043504">
    <property type="entry name" value="Peptidase_S1_PA_chymotrypsin"/>
</dbReference>
<protein>
    <submittedName>
        <fullName evidence="3">Putative Plasminogen</fullName>
    </submittedName>
</protein>
<dbReference type="Proteomes" id="UP000076858">
    <property type="component" value="Unassembled WGS sequence"/>
</dbReference>
<evidence type="ECO:0000256" key="1">
    <source>
        <dbReference type="SAM" id="MobiDB-lite"/>
    </source>
</evidence>
<keyword evidence="4" id="KW-1185">Reference proteome</keyword>
<name>A0A164G7M3_9CRUS</name>
<dbReference type="Gene3D" id="2.40.10.10">
    <property type="entry name" value="Trypsin-like serine proteases"/>
    <property type="match status" value="1"/>
</dbReference>
<evidence type="ECO:0000256" key="2">
    <source>
        <dbReference type="SAM" id="Phobius"/>
    </source>
</evidence>
<dbReference type="STRING" id="35525.A0A164G7M3"/>
<keyword evidence="2" id="KW-0812">Transmembrane</keyword>
<sequence>LHEEAYCYTEGTDCEKWYSGRSRYTKDDDRYEHSPVAVAEKSNGNGSANSSNAKGQKKTKDESEVETQPECGVSASGNGGVGSSGVSNLSYNLQLRIIGGREATPGRWPWQVAILNRFKVRRFVIPSLFFFSFSFFLFFF</sequence>
<evidence type="ECO:0000313" key="4">
    <source>
        <dbReference type="Proteomes" id="UP000076858"/>
    </source>
</evidence>
<dbReference type="OrthoDB" id="10004439at2759"/>
<feature type="compositionally biased region" description="Low complexity" evidence="1">
    <location>
        <begin position="41"/>
        <end position="54"/>
    </location>
</feature>
<comment type="caution">
    <text evidence="3">The sequence shown here is derived from an EMBL/GenBank/DDBJ whole genome shotgun (WGS) entry which is preliminary data.</text>
</comment>
<feature type="region of interest" description="Disordered" evidence="1">
    <location>
        <begin position="25"/>
        <end position="83"/>
    </location>
</feature>
<dbReference type="SUPFAM" id="SSF50494">
    <property type="entry name" value="Trypsin-like serine proteases"/>
    <property type="match status" value="1"/>
</dbReference>
<keyword evidence="2" id="KW-0472">Membrane</keyword>
<organism evidence="3 4">
    <name type="scientific">Daphnia magna</name>
    <dbReference type="NCBI Taxonomy" id="35525"/>
    <lineage>
        <taxon>Eukaryota</taxon>
        <taxon>Metazoa</taxon>
        <taxon>Ecdysozoa</taxon>
        <taxon>Arthropoda</taxon>
        <taxon>Crustacea</taxon>
        <taxon>Branchiopoda</taxon>
        <taxon>Diplostraca</taxon>
        <taxon>Cladocera</taxon>
        <taxon>Anomopoda</taxon>
        <taxon>Daphniidae</taxon>
        <taxon>Daphnia</taxon>
    </lineage>
</organism>
<dbReference type="EMBL" id="LRGB01016361">
    <property type="protein sequence ID" value="KZR98625.1"/>
    <property type="molecule type" value="Genomic_DNA"/>
</dbReference>
<accession>A0A164G7M3</accession>
<proteinExistence type="predicted"/>
<feature type="non-terminal residue" evidence="3">
    <location>
        <position position="1"/>
    </location>
</feature>
<evidence type="ECO:0000313" key="3">
    <source>
        <dbReference type="EMBL" id="KZR98625.1"/>
    </source>
</evidence>
<feature type="transmembrane region" description="Helical" evidence="2">
    <location>
        <begin position="123"/>
        <end position="139"/>
    </location>
</feature>